<name>A0A1G9WN82_ALLAB</name>
<sequence>MDDPRLALAEVERQRTAMAARIRLPWWFLALFAVTWTAVVAGPALVEVGLPRLPYTFFGVGVLIALLVVFRRRSGLHLLWQSREYPSMRRKRQVVGLVAVLMGVPAVSWTCLFLGAPALAVAVAVVGGVLAADQCRRTNAGIRADVLAGR</sequence>
<dbReference type="AlphaFoldDB" id="A0A1G9WN82"/>
<protein>
    <submittedName>
        <fullName evidence="2">Uncharacterized protein</fullName>
    </submittedName>
</protein>
<gene>
    <name evidence="2" type="ORF">SAMN04489726_3712</name>
</gene>
<feature type="transmembrane region" description="Helical" evidence="1">
    <location>
        <begin position="52"/>
        <end position="70"/>
    </location>
</feature>
<proteinExistence type="predicted"/>
<evidence type="ECO:0000313" key="2">
    <source>
        <dbReference type="EMBL" id="SDM85994.1"/>
    </source>
</evidence>
<evidence type="ECO:0000256" key="1">
    <source>
        <dbReference type="SAM" id="Phobius"/>
    </source>
</evidence>
<dbReference type="OrthoDB" id="10006554at2"/>
<keyword evidence="1" id="KW-0472">Membrane</keyword>
<organism evidence="2 3">
    <name type="scientific">Allokutzneria albata</name>
    <name type="common">Kibdelosporangium albatum</name>
    <dbReference type="NCBI Taxonomy" id="211114"/>
    <lineage>
        <taxon>Bacteria</taxon>
        <taxon>Bacillati</taxon>
        <taxon>Actinomycetota</taxon>
        <taxon>Actinomycetes</taxon>
        <taxon>Pseudonocardiales</taxon>
        <taxon>Pseudonocardiaceae</taxon>
        <taxon>Allokutzneria</taxon>
    </lineage>
</organism>
<accession>A0A1G9WN82</accession>
<keyword evidence="1" id="KW-1133">Transmembrane helix</keyword>
<evidence type="ECO:0000313" key="3">
    <source>
        <dbReference type="Proteomes" id="UP000183376"/>
    </source>
</evidence>
<keyword evidence="3" id="KW-1185">Reference proteome</keyword>
<reference evidence="2 3" key="1">
    <citation type="submission" date="2016-10" db="EMBL/GenBank/DDBJ databases">
        <authorList>
            <person name="de Groot N.N."/>
        </authorList>
    </citation>
    <scope>NUCLEOTIDE SEQUENCE [LARGE SCALE GENOMIC DNA]</scope>
    <source>
        <strain evidence="2 3">DSM 44149</strain>
    </source>
</reference>
<dbReference type="STRING" id="211114.SAMN04489726_3712"/>
<dbReference type="RefSeq" id="WP_030429828.1">
    <property type="nucleotide sequence ID" value="NZ_JOEF01000008.1"/>
</dbReference>
<feature type="transmembrane region" description="Helical" evidence="1">
    <location>
        <begin position="24"/>
        <end position="46"/>
    </location>
</feature>
<dbReference type="Proteomes" id="UP000183376">
    <property type="component" value="Chromosome I"/>
</dbReference>
<dbReference type="EMBL" id="LT629701">
    <property type="protein sequence ID" value="SDM85994.1"/>
    <property type="molecule type" value="Genomic_DNA"/>
</dbReference>
<feature type="transmembrane region" description="Helical" evidence="1">
    <location>
        <begin position="91"/>
        <end position="108"/>
    </location>
</feature>
<keyword evidence="1" id="KW-0812">Transmembrane</keyword>